<gene>
    <name evidence="7" type="ORF">SAMN05444972_10173</name>
</gene>
<dbReference type="Pfam" id="PF10372">
    <property type="entry name" value="CdaS_N"/>
    <property type="match status" value="1"/>
</dbReference>
<comment type="catalytic activity">
    <reaction evidence="1">
        <text>2 ATP = 3',3'-c-di-AMP + 2 diphosphate</text>
        <dbReference type="Rhea" id="RHEA:35655"/>
        <dbReference type="ChEBI" id="CHEBI:30616"/>
        <dbReference type="ChEBI" id="CHEBI:33019"/>
        <dbReference type="ChEBI" id="CHEBI:71500"/>
        <dbReference type="EC" id="2.7.7.85"/>
    </reaction>
</comment>
<dbReference type="InterPro" id="IPR019457">
    <property type="entry name" value="CdaS_N"/>
</dbReference>
<organism evidence="7 8">
    <name type="scientific">Marininema halotolerans</name>
    <dbReference type="NCBI Taxonomy" id="1155944"/>
    <lineage>
        <taxon>Bacteria</taxon>
        <taxon>Bacillati</taxon>
        <taxon>Bacillota</taxon>
        <taxon>Bacilli</taxon>
        <taxon>Bacillales</taxon>
        <taxon>Thermoactinomycetaceae</taxon>
        <taxon>Marininema</taxon>
    </lineage>
</organism>
<keyword evidence="3" id="KW-0548">Nucleotidyltransferase</keyword>
<dbReference type="Gene3D" id="3.40.1700.10">
    <property type="entry name" value="DNA integrity scanning protein, DisA, N-terminal domain"/>
    <property type="match status" value="1"/>
</dbReference>
<dbReference type="GO" id="GO:0005524">
    <property type="term" value="F:ATP binding"/>
    <property type="evidence" value="ECO:0007669"/>
    <property type="project" value="UniProtKB-KW"/>
</dbReference>
<evidence type="ECO:0000256" key="3">
    <source>
        <dbReference type="ARBA" id="ARBA00022695"/>
    </source>
</evidence>
<dbReference type="Gene3D" id="1.10.287.770">
    <property type="entry name" value="YojJ-like"/>
    <property type="match status" value="1"/>
</dbReference>
<sequence>MDNNCDFSPLKEKIKESLAGISVQINGIAQAIHVDQGCLLKEFSEIRERFTHIESVAASFYLRCYLAPYTDLYVELAKSIEHLSVRRHGALIVVRRNEDPHPWLQHGVPVGASFTDSLMESIFYPGSPLHDGAVLIVGDQIVSAAHVLPLTNRSIEGRKLGTRHRAAIGITEQCDALSIVVSEETGRPSFAVNGELYSFRAEALHDQPSLIVEERGLIQ</sequence>
<dbReference type="InterPro" id="IPR053472">
    <property type="entry name" value="DAC_CdaS-like"/>
</dbReference>
<dbReference type="SUPFAM" id="SSF143597">
    <property type="entry name" value="YojJ-like"/>
    <property type="match status" value="1"/>
</dbReference>
<dbReference type="EMBL" id="FPAA01000001">
    <property type="protein sequence ID" value="SFS30723.1"/>
    <property type="molecule type" value="Genomic_DNA"/>
</dbReference>
<dbReference type="GO" id="GO:0004016">
    <property type="term" value="F:adenylate cyclase activity"/>
    <property type="evidence" value="ECO:0007669"/>
    <property type="project" value="TreeGrafter"/>
</dbReference>
<dbReference type="InterPro" id="IPR036888">
    <property type="entry name" value="DNA_integrity_DisA_N_sf"/>
</dbReference>
<dbReference type="OrthoDB" id="9807385at2"/>
<keyword evidence="5" id="KW-0067">ATP-binding</keyword>
<dbReference type="GO" id="GO:0106408">
    <property type="term" value="F:diadenylate cyclase activity"/>
    <property type="evidence" value="ECO:0007669"/>
    <property type="project" value="UniProtKB-EC"/>
</dbReference>
<evidence type="ECO:0000259" key="6">
    <source>
        <dbReference type="PROSITE" id="PS51794"/>
    </source>
</evidence>
<accession>A0A1I6NS24</accession>
<feature type="domain" description="DAC" evidence="6">
    <location>
        <begin position="43"/>
        <end position="202"/>
    </location>
</feature>
<proteinExistence type="predicted"/>
<dbReference type="InterPro" id="IPR003390">
    <property type="entry name" value="DNA_integrity_scan_DisA_N"/>
</dbReference>
<evidence type="ECO:0000256" key="5">
    <source>
        <dbReference type="ARBA" id="ARBA00022840"/>
    </source>
</evidence>
<dbReference type="PANTHER" id="PTHR34185:SF2">
    <property type="entry name" value="CYCLIC DI-AMP SYNTHASE CDAS"/>
    <property type="match status" value="1"/>
</dbReference>
<dbReference type="Pfam" id="PF02457">
    <property type="entry name" value="DAC"/>
    <property type="match status" value="1"/>
</dbReference>
<evidence type="ECO:0000313" key="7">
    <source>
        <dbReference type="EMBL" id="SFS30723.1"/>
    </source>
</evidence>
<keyword evidence="4" id="KW-0547">Nucleotide-binding</keyword>
<dbReference type="Proteomes" id="UP000198660">
    <property type="component" value="Unassembled WGS sequence"/>
</dbReference>
<keyword evidence="2" id="KW-0808">Transferase</keyword>
<keyword evidence="8" id="KW-1185">Reference proteome</keyword>
<evidence type="ECO:0000256" key="1">
    <source>
        <dbReference type="ARBA" id="ARBA00000877"/>
    </source>
</evidence>
<reference evidence="8" key="1">
    <citation type="submission" date="2016-10" db="EMBL/GenBank/DDBJ databases">
        <authorList>
            <person name="Varghese N."/>
            <person name="Submissions S."/>
        </authorList>
    </citation>
    <scope>NUCLEOTIDE SEQUENCE [LARGE SCALE GENOMIC DNA]</scope>
    <source>
        <strain evidence="8">DSM 45789</strain>
    </source>
</reference>
<dbReference type="PROSITE" id="PS51794">
    <property type="entry name" value="DAC"/>
    <property type="match status" value="1"/>
</dbReference>
<name>A0A1I6NS24_9BACL</name>
<dbReference type="RefSeq" id="WP_091832166.1">
    <property type="nucleotide sequence ID" value="NZ_FPAA01000001.1"/>
</dbReference>
<protein>
    <submittedName>
        <fullName evidence="7">Membrane-spanning protein N-terminus</fullName>
    </submittedName>
</protein>
<evidence type="ECO:0000256" key="4">
    <source>
        <dbReference type="ARBA" id="ARBA00022741"/>
    </source>
</evidence>
<evidence type="ECO:0000256" key="2">
    <source>
        <dbReference type="ARBA" id="ARBA00022679"/>
    </source>
</evidence>
<dbReference type="PANTHER" id="PTHR34185">
    <property type="entry name" value="DIADENYLATE CYCLASE"/>
    <property type="match status" value="1"/>
</dbReference>
<evidence type="ECO:0000313" key="8">
    <source>
        <dbReference type="Proteomes" id="UP000198660"/>
    </source>
</evidence>
<dbReference type="NCBIfam" id="NF038328">
    <property type="entry name" value="c-di-AMP_CdaS"/>
    <property type="match status" value="1"/>
</dbReference>
<dbReference type="AlphaFoldDB" id="A0A1I6NS24"/>
<dbReference type="InterPro" id="IPR050338">
    <property type="entry name" value="DisA"/>
</dbReference>